<keyword evidence="4" id="KW-0413">Isomerase</keyword>
<comment type="cofactor">
    <cofactor evidence="1">
        <name>pyridoxal 5'-phosphate</name>
        <dbReference type="ChEBI" id="CHEBI:597326"/>
    </cofactor>
</comment>
<dbReference type="InterPro" id="IPR015424">
    <property type="entry name" value="PyrdxlP-dep_Trfase"/>
</dbReference>
<evidence type="ECO:0000256" key="3">
    <source>
        <dbReference type="RuleBase" id="RU003560"/>
    </source>
</evidence>
<evidence type="ECO:0000256" key="1">
    <source>
        <dbReference type="ARBA" id="ARBA00001933"/>
    </source>
</evidence>
<evidence type="ECO:0000313" key="4">
    <source>
        <dbReference type="EMBL" id="KDO03407.1"/>
    </source>
</evidence>
<dbReference type="InterPro" id="IPR005814">
    <property type="entry name" value="Aminotrans_3"/>
</dbReference>
<dbReference type="GO" id="GO:0042286">
    <property type="term" value="F:glutamate-1-semialdehyde 2,1-aminomutase activity"/>
    <property type="evidence" value="ECO:0007669"/>
    <property type="project" value="UniProtKB-EC"/>
</dbReference>
<dbReference type="GO" id="GO:0030170">
    <property type="term" value="F:pyridoxal phosphate binding"/>
    <property type="evidence" value="ECO:0007669"/>
    <property type="project" value="InterPro"/>
</dbReference>
<comment type="similarity">
    <text evidence="3">Belongs to the class-III pyridoxal-phosphate-dependent aminotransferase family.</text>
</comment>
<dbReference type="EMBL" id="JFKF01000035">
    <property type="protein sequence ID" value="KDO03407.1"/>
    <property type="molecule type" value="Genomic_DNA"/>
</dbReference>
<dbReference type="AlphaFoldDB" id="A0A8E0WMJ7"/>
<evidence type="ECO:0000313" key="5">
    <source>
        <dbReference type="Proteomes" id="UP000027161"/>
    </source>
</evidence>
<dbReference type="GO" id="GO:0008483">
    <property type="term" value="F:transaminase activity"/>
    <property type="evidence" value="ECO:0007669"/>
    <property type="project" value="InterPro"/>
</dbReference>
<protein>
    <submittedName>
        <fullName evidence="4">Glutamate-1-semialdehyde 2,1-aminomutase</fullName>
        <ecNumber evidence="4">5.4.3.8</ecNumber>
    </submittedName>
</protein>
<reference evidence="4 5" key="1">
    <citation type="submission" date="2014-02" db="EMBL/GenBank/DDBJ databases">
        <title>Draft genome sequence of Rickettsia buchneri sp. nov. ISO7T.</title>
        <authorList>
            <person name="Felsheim R.F."/>
            <person name="Kurtti T.J."/>
            <person name="Munderloh U.G."/>
        </authorList>
    </citation>
    <scope>NUCLEOTIDE SEQUENCE [LARGE SCALE GENOMIC DNA]</scope>
    <source>
        <strain evidence="4 5">ISO7</strain>
    </source>
</reference>
<dbReference type="Pfam" id="PF00202">
    <property type="entry name" value="Aminotran_3"/>
    <property type="match status" value="1"/>
</dbReference>
<dbReference type="InterPro" id="IPR015421">
    <property type="entry name" value="PyrdxlP-dep_Trfase_major"/>
</dbReference>
<gene>
    <name evidence="4" type="primary">hemL</name>
    <name evidence="4" type="ORF">REISMN_01865</name>
</gene>
<comment type="caution">
    <text evidence="4">The sequence shown here is derived from an EMBL/GenBank/DDBJ whole genome shotgun (WGS) entry which is preliminary data.</text>
</comment>
<dbReference type="InterPro" id="IPR015422">
    <property type="entry name" value="PyrdxlP-dep_Trfase_small"/>
</dbReference>
<evidence type="ECO:0000256" key="2">
    <source>
        <dbReference type="ARBA" id="ARBA00022898"/>
    </source>
</evidence>
<dbReference type="RefSeq" id="WP_008579434.1">
    <property type="nucleotide sequence ID" value="NZ_JFKF01000035.1"/>
</dbReference>
<keyword evidence="5" id="KW-1185">Reference proteome</keyword>
<accession>A0A8E0WMJ7</accession>
<proteinExistence type="inferred from homology"/>
<dbReference type="Proteomes" id="UP000027161">
    <property type="component" value="Unassembled WGS sequence"/>
</dbReference>
<dbReference type="PANTHER" id="PTHR43713:SF3">
    <property type="entry name" value="GLUTAMATE-1-SEMIALDEHYDE 2,1-AMINOMUTASE 1, CHLOROPLASTIC-RELATED"/>
    <property type="match status" value="1"/>
</dbReference>
<dbReference type="EC" id="5.4.3.8" evidence="4"/>
<dbReference type="SUPFAM" id="SSF53383">
    <property type="entry name" value="PLP-dependent transferases"/>
    <property type="match status" value="1"/>
</dbReference>
<name>A0A8E0WMJ7_9RICK</name>
<dbReference type="PANTHER" id="PTHR43713">
    <property type="entry name" value="GLUTAMATE-1-SEMIALDEHYDE 2,1-AMINOMUTASE"/>
    <property type="match status" value="1"/>
</dbReference>
<sequence>MRDLQKSKQLIIECQKYSASKRVDLEGTYNFIIDKGQGAYVWDVDGNKYIDYTSSTGAIILGYRYDEVDNAVIEQVRNYGSIFTTTLSKLQLELAKKTLNLFHGYEKVLFFRTGSCATTAAVRLARIYSRKKIILTSGYHGWHDWHLNIFPRFKIEDPNYLDFSYNLNLLKFYYEQHKGQVACTIITPEPTFFPNEYFEELYQITKFYGSILVFDEVMCGFRIHYGGFYSQLSFTPNLLVIGKGLTNGYVLSAVLGQKDIMVAREKTHLVDTFHNEQTPMAAAIATLDVYMHKNVINKLNFIGNQLIQGLSNLFLTFGVKACIKKYPALFHIIFDNEKIETAFHRTLQSRGILFHPFDPQMVNFCHSEADIRYTLQTVEEVLKILSKKFPTEFGLSDTSLSQASLDFRTLHEFGGLMNYKLPIEQIPINWLQNDR</sequence>
<keyword evidence="2 3" id="KW-0663">Pyridoxal phosphate</keyword>
<dbReference type="Gene3D" id="3.40.640.10">
    <property type="entry name" value="Type I PLP-dependent aspartate aminotransferase-like (Major domain)"/>
    <property type="match status" value="1"/>
</dbReference>
<dbReference type="Gene3D" id="3.90.1150.10">
    <property type="entry name" value="Aspartate Aminotransferase, domain 1"/>
    <property type="match status" value="1"/>
</dbReference>
<organism evidence="4 5">
    <name type="scientific">Rickettsia tamurae subsp. buchneri</name>
    <dbReference type="NCBI Taxonomy" id="1462938"/>
    <lineage>
        <taxon>Bacteria</taxon>
        <taxon>Pseudomonadati</taxon>
        <taxon>Pseudomonadota</taxon>
        <taxon>Alphaproteobacteria</taxon>
        <taxon>Rickettsiales</taxon>
        <taxon>Rickettsiaceae</taxon>
        <taxon>Rickettsieae</taxon>
        <taxon>Rickettsia</taxon>
        <taxon>spotted fever group</taxon>
    </lineage>
</organism>